<organism evidence="2 3">
    <name type="scientific">Fulvitalea axinellae</name>
    <dbReference type="NCBI Taxonomy" id="1182444"/>
    <lineage>
        <taxon>Bacteria</taxon>
        <taxon>Pseudomonadati</taxon>
        <taxon>Bacteroidota</taxon>
        <taxon>Cytophagia</taxon>
        <taxon>Cytophagales</taxon>
        <taxon>Persicobacteraceae</taxon>
        <taxon>Fulvitalea</taxon>
    </lineage>
</organism>
<reference evidence="2 3" key="1">
    <citation type="submission" date="2021-12" db="EMBL/GenBank/DDBJ databases">
        <title>Genome sequencing of bacteria with rrn-lacking chromosome and rrn-plasmid.</title>
        <authorList>
            <person name="Anda M."/>
            <person name="Iwasaki W."/>
        </authorList>
    </citation>
    <scope>NUCLEOTIDE SEQUENCE [LARGE SCALE GENOMIC DNA]</scope>
    <source>
        <strain evidence="2 3">DSM 100852</strain>
        <plasmid evidence="2 3">pFA1</plasmid>
    </source>
</reference>
<geneLocation type="plasmid" evidence="2 3">
    <name>pFA1</name>
</geneLocation>
<evidence type="ECO:0000313" key="3">
    <source>
        <dbReference type="Proteomes" id="UP001348817"/>
    </source>
</evidence>
<name>A0AAU9CY74_9BACT</name>
<dbReference type="InterPro" id="IPR028994">
    <property type="entry name" value="Integrin_alpha_N"/>
</dbReference>
<dbReference type="InterPro" id="IPR026341">
    <property type="entry name" value="T9SS_type_B"/>
</dbReference>
<dbReference type="NCBIfam" id="TIGR04131">
    <property type="entry name" value="Bac_Flav_CTERM"/>
    <property type="match status" value="1"/>
</dbReference>
<dbReference type="PANTHER" id="PTHR44103:SF1">
    <property type="entry name" value="PROPROTEIN CONVERTASE P"/>
    <property type="match status" value="1"/>
</dbReference>
<dbReference type="KEGG" id="fax:FUAX_38860"/>
<dbReference type="Pfam" id="PF13585">
    <property type="entry name" value="CHU_C"/>
    <property type="match status" value="1"/>
</dbReference>
<dbReference type="Pfam" id="PF13517">
    <property type="entry name" value="FG-GAP_3"/>
    <property type="match status" value="1"/>
</dbReference>
<protein>
    <recommendedName>
        <fullName evidence="4">Gliding motility-associated C-terminal domain-containing protein</fullName>
    </recommendedName>
</protein>
<dbReference type="InterPro" id="IPR013517">
    <property type="entry name" value="FG-GAP"/>
</dbReference>
<keyword evidence="3" id="KW-1185">Reference proteome</keyword>
<gene>
    <name evidence="2" type="ORF">FUAX_38860</name>
</gene>
<sequence>MSGLRFLAIILALLYSPFIWAQDFKKPDESPFKKVYGLPEDAEIFWYDFNFDGRLDVLAWDTISGKSATVLNYESGFKKDSLILKLPDMKGMKIRAGYGGSSKVPGLFVFGGGDTLFHTFPKFSGIGTISFDTLKSVVPKGFVPSEAELTDADNDGLAEFVFLDEKGKLSLLEWLEGKPEIGRQDTLGTYEGRLLVGHFNYDGYRDYLVADSTEAISLFNKGKFKLKRDTIDWEIEERSLFLLEDFDDDGTQDWVYIDSLGFLRAKAGNTLKDTIYEVDTKVPYPNSVFIADLNSDGKSDLLISSDSLPPVFFKRSSKGFERELPFDSASSFGGRAFPADYDFDGDLDIFVSKDTTIAFFENQAPKNYGPRLVDKVEHFLARDRLVLIWPSTSDDHSSSSVIGYELRLQDFGKPLKINHFAGVNYSKTEYRRYVTGPSYHTNTNTMIIENLEKGDYILQILPLDNSYHTYKLDYPKTKTYRPGDCVVTGAFPKYEPMRVCFDFIEKDTVACSGKKINFKMPGTLEAVWFSDVYGMLGQGNSLEYTVPDEEDAVYANERGSSDCKNNFVWNIKVSDAGGKKLYDKEIDVCKGSEYSFEKWEGTPPIWWMPEDSDIQNTSKAVLIEGDKKLSFIVGYDNKHACLSGKVTVTPKEKRIELDTALCAGTMLDLSLPSPLTALWNSERSGDLGESSSISYKIEANDILSAKIKDSDECEVRAWNIEQLNSDADLLFDIDTVVCEGRSLDFPNPDGAPGFWWKNLDTGEESSDASFEVEGKFVNNFEVGYDPEQKCVFGRLRLRGSTVRLKADTLSCAKETIQFSLPDGSLANWISSEKGDLGDHVTLDYEVVGDDVLFGNKVGAVDCDENVIWAIQQANPEDDKLFIESETICHGETFVYPNSENASGFWWENLTLGTEGTSAETVIDGNFVHEYKIGYDPAYRCIHGLLTLAGSKVEVSVGSTNTDAFYGEPLEIPISVSEGGLSLELTPGGSVSNPINFEALEDGEYTLKATNEHGCEDESKFSVSVKYAVFIPELFSPNGDGANDTFGIFYHAKFNDFGFMIFNRFGQLMYEASSPEEAKSGWDGKISGSEQPAGIYYWKLTGKFADGSPVNFEGKTEGTLKLTR</sequence>
<dbReference type="AlphaFoldDB" id="A0AAU9CY74"/>
<evidence type="ECO:0008006" key="4">
    <source>
        <dbReference type="Google" id="ProtNLM"/>
    </source>
</evidence>
<keyword evidence="1" id="KW-0732">Signal</keyword>
<accession>A0AAU9CY74</accession>
<dbReference type="Proteomes" id="UP001348817">
    <property type="component" value="Plasmid pFA1"/>
</dbReference>
<evidence type="ECO:0000256" key="1">
    <source>
        <dbReference type="ARBA" id="ARBA00022729"/>
    </source>
</evidence>
<dbReference type="SUPFAM" id="SSF69318">
    <property type="entry name" value="Integrin alpha N-terminal domain"/>
    <property type="match status" value="1"/>
</dbReference>
<dbReference type="EMBL" id="AP025315">
    <property type="protein sequence ID" value="BDD11454.1"/>
    <property type="molecule type" value="Genomic_DNA"/>
</dbReference>
<evidence type="ECO:0000313" key="2">
    <source>
        <dbReference type="EMBL" id="BDD11454.1"/>
    </source>
</evidence>
<keyword evidence="2" id="KW-0614">Plasmid</keyword>
<proteinExistence type="predicted"/>
<dbReference type="PANTHER" id="PTHR44103">
    <property type="entry name" value="PROPROTEIN CONVERTASE P"/>
    <property type="match status" value="1"/>
</dbReference>